<evidence type="ECO:0000256" key="1">
    <source>
        <dbReference type="ARBA" id="ARBA00004442"/>
    </source>
</evidence>
<dbReference type="SUPFAM" id="SSF103647">
    <property type="entry name" value="TSP type-3 repeat"/>
    <property type="match status" value="1"/>
</dbReference>
<dbReference type="InterPro" id="IPR003367">
    <property type="entry name" value="Thrombospondin_3-like_rpt"/>
</dbReference>
<dbReference type="PRINTS" id="PR01021">
    <property type="entry name" value="OMPADOMAIN"/>
</dbReference>
<dbReference type="Pfam" id="PF00691">
    <property type="entry name" value="OmpA"/>
    <property type="match status" value="1"/>
</dbReference>
<reference evidence="8 9" key="1">
    <citation type="submission" date="2017-03" db="EMBL/GenBank/DDBJ databases">
        <authorList>
            <person name="Afonso C.L."/>
            <person name="Miller P.J."/>
            <person name="Scott M.A."/>
            <person name="Spackman E."/>
            <person name="Goraichik I."/>
            <person name="Dimitrov K.M."/>
            <person name="Suarez D.L."/>
            <person name="Swayne D.E."/>
        </authorList>
    </citation>
    <scope>NUCLEOTIDE SEQUENCE [LARGE SCALE GENOMIC DNA]</scope>
    <source>
        <strain evidence="8">SB41UT1</strain>
    </source>
</reference>
<dbReference type="SUPFAM" id="SSF103088">
    <property type="entry name" value="OmpA-like"/>
    <property type="match status" value="1"/>
</dbReference>
<evidence type="ECO:0000313" key="9">
    <source>
        <dbReference type="Proteomes" id="UP000196573"/>
    </source>
</evidence>
<gene>
    <name evidence="8" type="primary">oprF_2</name>
    <name evidence="8" type="ORF">EHSB41UT_04286</name>
</gene>
<dbReference type="EMBL" id="FWPT01000012">
    <property type="protein sequence ID" value="SMA50475.1"/>
    <property type="molecule type" value="Genomic_DNA"/>
</dbReference>
<dbReference type="PANTHER" id="PTHR30329">
    <property type="entry name" value="STATOR ELEMENT OF FLAGELLAR MOTOR COMPLEX"/>
    <property type="match status" value="1"/>
</dbReference>
<evidence type="ECO:0000256" key="3">
    <source>
        <dbReference type="ARBA" id="ARBA00023136"/>
    </source>
</evidence>
<evidence type="ECO:0000313" key="8">
    <source>
        <dbReference type="EMBL" id="SMA50475.1"/>
    </source>
</evidence>
<dbReference type="GO" id="GO:0005509">
    <property type="term" value="F:calcium ion binding"/>
    <property type="evidence" value="ECO:0007669"/>
    <property type="project" value="InterPro"/>
</dbReference>
<dbReference type="Gene3D" id="3.30.1330.60">
    <property type="entry name" value="OmpA-like domain"/>
    <property type="match status" value="1"/>
</dbReference>
<dbReference type="Pfam" id="PF02412">
    <property type="entry name" value="TSP_3"/>
    <property type="match status" value="2"/>
</dbReference>
<keyword evidence="2 6" id="KW-0732">Signal</keyword>
<organism evidence="8 9">
    <name type="scientific">Parendozoicomonas haliclonae</name>
    <dbReference type="NCBI Taxonomy" id="1960125"/>
    <lineage>
        <taxon>Bacteria</taxon>
        <taxon>Pseudomonadati</taxon>
        <taxon>Pseudomonadota</taxon>
        <taxon>Gammaproteobacteria</taxon>
        <taxon>Oceanospirillales</taxon>
        <taxon>Endozoicomonadaceae</taxon>
        <taxon>Parendozoicomonas</taxon>
    </lineage>
</organism>
<dbReference type="InterPro" id="IPR018247">
    <property type="entry name" value="EF_Hand_1_Ca_BS"/>
</dbReference>
<dbReference type="GO" id="GO:0007155">
    <property type="term" value="P:cell adhesion"/>
    <property type="evidence" value="ECO:0007669"/>
    <property type="project" value="InterPro"/>
</dbReference>
<dbReference type="PROSITE" id="PS00018">
    <property type="entry name" value="EF_HAND_1"/>
    <property type="match status" value="1"/>
</dbReference>
<feature type="domain" description="OmpA-like" evidence="7">
    <location>
        <begin position="150"/>
        <end position="267"/>
    </location>
</feature>
<evidence type="ECO:0000256" key="6">
    <source>
        <dbReference type="SAM" id="SignalP"/>
    </source>
</evidence>
<feature type="chain" id="PRO_5013276343" evidence="6">
    <location>
        <begin position="25"/>
        <end position="268"/>
    </location>
</feature>
<dbReference type="PROSITE" id="PS51123">
    <property type="entry name" value="OMPA_2"/>
    <property type="match status" value="1"/>
</dbReference>
<evidence type="ECO:0000256" key="2">
    <source>
        <dbReference type="ARBA" id="ARBA00022729"/>
    </source>
</evidence>
<dbReference type="InterPro" id="IPR006664">
    <property type="entry name" value="OMP_bac"/>
</dbReference>
<evidence type="ECO:0000256" key="4">
    <source>
        <dbReference type="ARBA" id="ARBA00023237"/>
    </source>
</evidence>
<evidence type="ECO:0000256" key="5">
    <source>
        <dbReference type="PROSITE-ProRule" id="PRU00473"/>
    </source>
</evidence>
<dbReference type="AlphaFoldDB" id="A0A1X7AQF1"/>
<keyword evidence="9" id="KW-1185">Reference proteome</keyword>
<sequence>MKNIGIRLSSVGLLIALVSGCASMSSFEREALCVATGAAIGGGVGGADDGDNAVKGAIGGALVGALVCHMMDGDADDDGVKGSADQCPATPLGVAVDSNGCALKKEVAFAEPAPQPVEPAPLDTDGDGIVDANDLCPGTPAGSVVDGKGCPPVQNIVLDGVNFEFDSAILTAAANKLLIQQADVLKANPAARISITGHTDSFGSEKYNQTLSLQRARAVRNFFVDQGIDSRIVTVSGAGELEPVADNLSEPGRAKNRRVELKVIRKGQ</sequence>
<dbReference type="InterPro" id="IPR036737">
    <property type="entry name" value="OmpA-like_sf"/>
</dbReference>
<name>A0A1X7AQF1_9GAMM</name>
<accession>A0A1X7AQF1</accession>
<dbReference type="InterPro" id="IPR050330">
    <property type="entry name" value="Bact_OuterMem_StrucFunc"/>
</dbReference>
<dbReference type="PROSITE" id="PS51257">
    <property type="entry name" value="PROKAR_LIPOPROTEIN"/>
    <property type="match status" value="1"/>
</dbReference>
<dbReference type="RefSeq" id="WP_242667388.1">
    <property type="nucleotide sequence ID" value="NZ_CBCSCN010000005.1"/>
</dbReference>
<dbReference type="PRINTS" id="PR01023">
    <property type="entry name" value="NAFLGMOTY"/>
</dbReference>
<evidence type="ECO:0000259" key="7">
    <source>
        <dbReference type="PROSITE" id="PS51123"/>
    </source>
</evidence>
<keyword evidence="4" id="KW-0998">Cell outer membrane</keyword>
<dbReference type="PANTHER" id="PTHR30329:SF21">
    <property type="entry name" value="LIPOPROTEIN YIAD-RELATED"/>
    <property type="match status" value="1"/>
</dbReference>
<dbReference type="InterPro" id="IPR028974">
    <property type="entry name" value="TSP_type-3_rpt"/>
</dbReference>
<comment type="subcellular location">
    <subcellularLocation>
        <location evidence="1">Cell outer membrane</location>
    </subcellularLocation>
</comment>
<proteinExistence type="predicted"/>
<keyword evidence="3 5" id="KW-0472">Membrane</keyword>
<dbReference type="Proteomes" id="UP000196573">
    <property type="component" value="Unassembled WGS sequence"/>
</dbReference>
<feature type="signal peptide" evidence="6">
    <location>
        <begin position="1"/>
        <end position="24"/>
    </location>
</feature>
<dbReference type="CDD" id="cd07185">
    <property type="entry name" value="OmpA_C-like"/>
    <property type="match status" value="1"/>
</dbReference>
<dbReference type="InterPro" id="IPR006665">
    <property type="entry name" value="OmpA-like"/>
</dbReference>
<dbReference type="GO" id="GO:0009279">
    <property type="term" value="C:cell outer membrane"/>
    <property type="evidence" value="ECO:0007669"/>
    <property type="project" value="UniProtKB-SubCell"/>
</dbReference>
<protein>
    <submittedName>
        <fullName evidence="8">Outer membrane porin F</fullName>
    </submittedName>
</protein>